<dbReference type="OrthoDB" id="7234457at2"/>
<dbReference type="RefSeq" id="WP_120637718.1">
    <property type="nucleotide sequence ID" value="NZ_RAQU01000031.1"/>
</dbReference>
<protein>
    <submittedName>
        <fullName evidence="1">Uncharacterized protein</fullName>
    </submittedName>
</protein>
<organism evidence="1 4">
    <name type="scientific">Teichococcus wenyumeiae</name>
    <dbReference type="NCBI Taxonomy" id="2478470"/>
    <lineage>
        <taxon>Bacteria</taxon>
        <taxon>Pseudomonadati</taxon>
        <taxon>Pseudomonadota</taxon>
        <taxon>Alphaproteobacteria</taxon>
        <taxon>Acetobacterales</taxon>
        <taxon>Roseomonadaceae</taxon>
        <taxon>Roseomonas</taxon>
    </lineage>
</organism>
<reference evidence="1 4" key="1">
    <citation type="submission" date="2018-09" db="EMBL/GenBank/DDBJ databases">
        <title>Roseomonas sp. nov., isolated from feces of Tibetan antelopes in the Qinghai-Tibet plateau, China.</title>
        <authorList>
            <person name="Tian Z."/>
        </authorList>
    </citation>
    <scope>NUCLEOTIDE SEQUENCE [LARGE SCALE GENOMIC DNA]</scope>
    <source>
        <strain evidence="2 3">Z23</strain>
        <strain evidence="1 4">Z24</strain>
    </source>
</reference>
<comment type="caution">
    <text evidence="1">The sequence shown here is derived from an EMBL/GenBank/DDBJ whole genome shotgun (WGS) entry which is preliminary data.</text>
</comment>
<keyword evidence="3" id="KW-1185">Reference proteome</keyword>
<dbReference type="Proteomes" id="UP000278036">
    <property type="component" value="Unassembled WGS sequence"/>
</dbReference>
<proteinExistence type="predicted"/>
<dbReference type="EMBL" id="RAQU01000031">
    <property type="protein sequence ID" value="RKK04819.1"/>
    <property type="molecule type" value="Genomic_DNA"/>
</dbReference>
<evidence type="ECO:0000313" key="2">
    <source>
        <dbReference type="EMBL" id="RMI19487.1"/>
    </source>
</evidence>
<gene>
    <name evidence="1" type="ORF">D6Z83_07545</name>
    <name evidence="2" type="ORF">EBE87_20270</name>
</gene>
<evidence type="ECO:0000313" key="1">
    <source>
        <dbReference type="EMBL" id="RKK04819.1"/>
    </source>
</evidence>
<dbReference type="Proteomes" id="UP000274097">
    <property type="component" value="Unassembled WGS sequence"/>
</dbReference>
<sequence>MADAFAPTEARIAALERLIAERLPSTPAPDLQPEPAPIITEPEAAPVVVTPTPGTSARIEITSASGTLWPVELPEADDARLMLEVPAEIAGCTSLRLVVDHGRKQGVRWADVWLRNDISMREGGGPASYSVRVVLDGQEVLRRDVPRHHLYSGWGRMVSTGPLPETPWPDAKTLRAAGVASYAGSVDESVLQRYAAAMADPSWDSDVFATRGLYLDMPATGGRPDIGPATEAAAAAIISRDPRAIAYLIGQAEAAGGIPWHHWDASRCAWMRVTDWPGLWTDPRGGEPGSGTLLQPVPSAAEVGWELDSAHQPDCSFVAYLLTGRRAFLDNLQAQAAWNVVFQWSGMRGDSDMLVVWGNQVRGSAWALRQIDEAAWASPEGSVEKAYFTAVSEANWRWIMDNIPIWTEQQGEAHGWLPGEYGTPGGLSLWQQDYFASTAIAAAKRGNPLAKAFLEWAANFHLNRVAKLGHDGVGYILAVSDPETGETYRDWSRIKAETEKRGWSNGSGWEQSNGNYGAWFLSTLAGYVSLFNDAEARKLFKAIPTMGAPWTQPADFRRDPLLSIAPAE</sequence>
<dbReference type="EMBL" id="RFLX01000019">
    <property type="protein sequence ID" value="RMI19487.1"/>
    <property type="molecule type" value="Genomic_DNA"/>
</dbReference>
<evidence type="ECO:0000313" key="4">
    <source>
        <dbReference type="Proteomes" id="UP000278036"/>
    </source>
</evidence>
<name>A0A3A9K0E1_9PROT</name>
<dbReference type="InParanoid" id="A0A3A9K0E1"/>
<dbReference type="AlphaFoldDB" id="A0A3A9K0E1"/>
<accession>A0A3A9K0E1</accession>
<evidence type="ECO:0000313" key="3">
    <source>
        <dbReference type="Proteomes" id="UP000274097"/>
    </source>
</evidence>